<evidence type="ECO:0000313" key="3">
    <source>
        <dbReference type="EMBL" id="MBM6702923.1"/>
    </source>
</evidence>
<dbReference type="Pfam" id="PF02954">
    <property type="entry name" value="HTH_8"/>
    <property type="match status" value="1"/>
</dbReference>
<protein>
    <submittedName>
        <fullName evidence="3">Fis family transcriptional regulator</fullName>
    </submittedName>
</protein>
<feature type="region of interest" description="Disordered" evidence="1">
    <location>
        <begin position="1"/>
        <end position="26"/>
    </location>
</feature>
<dbReference type="InterPro" id="IPR002197">
    <property type="entry name" value="HTH_Fis"/>
</dbReference>
<evidence type="ECO:0000256" key="1">
    <source>
        <dbReference type="SAM" id="MobiDB-lite"/>
    </source>
</evidence>
<evidence type="ECO:0000259" key="2">
    <source>
        <dbReference type="Pfam" id="PF02954"/>
    </source>
</evidence>
<gene>
    <name evidence="3" type="ORF">H6A60_00140</name>
</gene>
<feature type="domain" description="DNA binding HTH" evidence="2">
    <location>
        <begin position="60"/>
        <end position="97"/>
    </location>
</feature>
<dbReference type="Gene3D" id="1.10.10.60">
    <property type="entry name" value="Homeodomain-like"/>
    <property type="match status" value="1"/>
</dbReference>
<name>A0ABS2DQB8_9BURK</name>
<evidence type="ECO:0000313" key="4">
    <source>
        <dbReference type="Proteomes" id="UP000715095"/>
    </source>
</evidence>
<dbReference type="Proteomes" id="UP000715095">
    <property type="component" value="Unassembled WGS sequence"/>
</dbReference>
<dbReference type="PANTHER" id="PTHR47918">
    <property type="entry name" value="DNA-BINDING PROTEIN FIS"/>
    <property type="match status" value="1"/>
</dbReference>
<dbReference type="PANTHER" id="PTHR47918:SF1">
    <property type="entry name" value="DNA-BINDING PROTEIN FIS"/>
    <property type="match status" value="1"/>
</dbReference>
<dbReference type="EMBL" id="JACJJC010000001">
    <property type="protein sequence ID" value="MBM6702923.1"/>
    <property type="molecule type" value="Genomic_DNA"/>
</dbReference>
<proteinExistence type="predicted"/>
<dbReference type="PRINTS" id="PR01590">
    <property type="entry name" value="HTHFIS"/>
</dbReference>
<sequence length="107" mass="12198">MHKTHPDLPQPPTDAPQAPASDLQRGRNDLEEVLIRQLDQYFAQLEGREPHPLYELVLHAVERPLLLYVMSRCRSNQCAAADLLGINRNTLRKKLAEHGLLQSRANK</sequence>
<organism evidence="3 4">
    <name type="scientific">Sutterella massiliensis</name>
    <dbReference type="NCBI Taxonomy" id="1816689"/>
    <lineage>
        <taxon>Bacteria</taxon>
        <taxon>Pseudomonadati</taxon>
        <taxon>Pseudomonadota</taxon>
        <taxon>Betaproteobacteria</taxon>
        <taxon>Burkholderiales</taxon>
        <taxon>Sutterellaceae</taxon>
        <taxon>Sutterella</taxon>
    </lineage>
</organism>
<reference evidence="3 4" key="1">
    <citation type="journal article" date="2021" name="Sci. Rep.">
        <title>The distribution of antibiotic resistance genes in chicken gut microbiota commensals.</title>
        <authorList>
            <person name="Juricova H."/>
            <person name="Matiasovicova J."/>
            <person name="Kubasova T."/>
            <person name="Cejkova D."/>
            <person name="Rychlik I."/>
        </authorList>
    </citation>
    <scope>NUCLEOTIDE SEQUENCE [LARGE SCALE GENOMIC DNA]</scope>
    <source>
        <strain evidence="3 4">An829</strain>
    </source>
</reference>
<keyword evidence="4" id="KW-1185">Reference proteome</keyword>
<dbReference type="InterPro" id="IPR050207">
    <property type="entry name" value="Trans_regulatory_Fis"/>
</dbReference>
<dbReference type="SUPFAM" id="SSF46689">
    <property type="entry name" value="Homeodomain-like"/>
    <property type="match status" value="1"/>
</dbReference>
<comment type="caution">
    <text evidence="3">The sequence shown here is derived from an EMBL/GenBank/DDBJ whole genome shotgun (WGS) entry which is preliminary data.</text>
</comment>
<dbReference type="InterPro" id="IPR009057">
    <property type="entry name" value="Homeodomain-like_sf"/>
</dbReference>
<accession>A0ABS2DQB8</accession>